<dbReference type="PANTHER" id="PTHR28008">
    <property type="entry name" value="DOMAIN PROTEIN, PUTATIVE (AFU_ORTHOLOGUE AFUA_3G10980)-RELATED"/>
    <property type="match status" value="1"/>
</dbReference>
<keyword evidence="1" id="KW-1133">Transmembrane helix</keyword>
<evidence type="ECO:0000313" key="4">
    <source>
        <dbReference type="Proteomes" id="UP000315750"/>
    </source>
</evidence>
<evidence type="ECO:0000313" key="3">
    <source>
        <dbReference type="EMBL" id="QDU58396.1"/>
    </source>
</evidence>
<dbReference type="RefSeq" id="WP_197528596.1">
    <property type="nucleotide sequence ID" value="NZ_CP036278.1"/>
</dbReference>
<dbReference type="Proteomes" id="UP000315750">
    <property type="component" value="Chromosome"/>
</dbReference>
<dbReference type="PANTHER" id="PTHR28008:SF1">
    <property type="entry name" value="DOMAIN PROTEIN, PUTATIVE (AFU_ORTHOLOGUE AFUA_3G10980)-RELATED"/>
    <property type="match status" value="1"/>
</dbReference>
<dbReference type="EMBL" id="CP036278">
    <property type="protein sequence ID" value="QDU58396.1"/>
    <property type="molecule type" value="Genomic_DNA"/>
</dbReference>
<keyword evidence="1" id="KW-0472">Membrane</keyword>
<dbReference type="InterPro" id="IPR006976">
    <property type="entry name" value="VanZ-like"/>
</dbReference>
<organism evidence="3 4">
    <name type="scientific">Aeoliella mucimassa</name>
    <dbReference type="NCBI Taxonomy" id="2527972"/>
    <lineage>
        <taxon>Bacteria</taxon>
        <taxon>Pseudomonadati</taxon>
        <taxon>Planctomycetota</taxon>
        <taxon>Planctomycetia</taxon>
        <taxon>Pirellulales</taxon>
        <taxon>Lacipirellulaceae</taxon>
        <taxon>Aeoliella</taxon>
    </lineage>
</organism>
<evidence type="ECO:0000256" key="1">
    <source>
        <dbReference type="SAM" id="Phobius"/>
    </source>
</evidence>
<dbReference type="KEGG" id="amuc:Pan181_46300"/>
<dbReference type="AlphaFoldDB" id="A0A518AUJ5"/>
<reference evidence="3 4" key="1">
    <citation type="submission" date="2019-02" db="EMBL/GenBank/DDBJ databases">
        <title>Deep-cultivation of Planctomycetes and their phenomic and genomic characterization uncovers novel biology.</title>
        <authorList>
            <person name="Wiegand S."/>
            <person name="Jogler M."/>
            <person name="Boedeker C."/>
            <person name="Pinto D."/>
            <person name="Vollmers J."/>
            <person name="Rivas-Marin E."/>
            <person name="Kohn T."/>
            <person name="Peeters S.H."/>
            <person name="Heuer A."/>
            <person name="Rast P."/>
            <person name="Oberbeckmann S."/>
            <person name="Bunk B."/>
            <person name="Jeske O."/>
            <person name="Meyerdierks A."/>
            <person name="Storesund J.E."/>
            <person name="Kallscheuer N."/>
            <person name="Luecker S."/>
            <person name="Lage O.M."/>
            <person name="Pohl T."/>
            <person name="Merkel B.J."/>
            <person name="Hornburger P."/>
            <person name="Mueller R.-W."/>
            <person name="Bruemmer F."/>
            <person name="Labrenz M."/>
            <person name="Spormann A.M."/>
            <person name="Op den Camp H."/>
            <person name="Overmann J."/>
            <person name="Amann R."/>
            <person name="Jetten M.S.M."/>
            <person name="Mascher T."/>
            <person name="Medema M.H."/>
            <person name="Devos D.P."/>
            <person name="Kaster A.-K."/>
            <person name="Ovreas L."/>
            <person name="Rohde M."/>
            <person name="Galperin M.Y."/>
            <person name="Jogler C."/>
        </authorList>
    </citation>
    <scope>NUCLEOTIDE SEQUENCE [LARGE SCALE GENOMIC DNA]</scope>
    <source>
        <strain evidence="3 4">Pan181</strain>
    </source>
</reference>
<dbReference type="NCBIfam" id="NF037970">
    <property type="entry name" value="vanZ_1"/>
    <property type="match status" value="1"/>
</dbReference>
<sequence length="119" mass="13706">MAALLFYLLLLTLVTHWPHWEGIPSPPRFEFWDKVVHFTAYAILAYLVSWRWAPDTSERWGSWGIWAALAIISWGVFDELTQPYFNRTCDPYDLLADALGTCTGLAIYQVRHIGTGEKT</sequence>
<feature type="domain" description="VanZ-like" evidence="2">
    <location>
        <begin position="25"/>
        <end position="110"/>
    </location>
</feature>
<dbReference type="Pfam" id="PF04892">
    <property type="entry name" value="VanZ"/>
    <property type="match status" value="1"/>
</dbReference>
<keyword evidence="4" id="KW-1185">Reference proteome</keyword>
<accession>A0A518AUJ5</accession>
<keyword evidence="1" id="KW-0812">Transmembrane</keyword>
<protein>
    <submittedName>
        <fullName evidence="3">VanZ like family protein</fullName>
    </submittedName>
</protein>
<feature type="transmembrane region" description="Helical" evidence="1">
    <location>
        <begin position="60"/>
        <end position="77"/>
    </location>
</feature>
<evidence type="ECO:0000259" key="2">
    <source>
        <dbReference type="Pfam" id="PF04892"/>
    </source>
</evidence>
<feature type="transmembrane region" description="Helical" evidence="1">
    <location>
        <begin position="34"/>
        <end position="53"/>
    </location>
</feature>
<proteinExistence type="predicted"/>
<name>A0A518AUJ5_9BACT</name>
<gene>
    <name evidence="3" type="ORF">Pan181_46300</name>
</gene>